<dbReference type="Gene3D" id="3.40.50.300">
    <property type="entry name" value="P-loop containing nucleotide triphosphate hydrolases"/>
    <property type="match status" value="1"/>
</dbReference>
<dbReference type="GO" id="GO:0052381">
    <property type="term" value="F:tRNA dimethylallyltransferase activity"/>
    <property type="evidence" value="ECO:0007669"/>
    <property type="project" value="UniProtKB-EC"/>
</dbReference>
<comment type="similarity">
    <text evidence="3 10 13">Belongs to the IPP transferase family.</text>
</comment>
<evidence type="ECO:0000256" key="13">
    <source>
        <dbReference type="RuleBase" id="RU003785"/>
    </source>
</evidence>
<evidence type="ECO:0000256" key="8">
    <source>
        <dbReference type="ARBA" id="ARBA00022842"/>
    </source>
</evidence>
<feature type="site" description="Interaction with substrate tRNA" evidence="10">
    <location>
        <position position="97"/>
    </location>
</feature>
<evidence type="ECO:0000256" key="7">
    <source>
        <dbReference type="ARBA" id="ARBA00022840"/>
    </source>
</evidence>
<dbReference type="EC" id="2.5.1.75" evidence="10"/>
<proteinExistence type="inferred from homology"/>
<dbReference type="HAMAP" id="MF_00185">
    <property type="entry name" value="IPP_trans"/>
    <property type="match status" value="1"/>
</dbReference>
<organism evidence="14 15">
    <name type="scientific">Gleimia hominis</name>
    <dbReference type="NCBI Taxonomy" id="595468"/>
    <lineage>
        <taxon>Bacteria</taxon>
        <taxon>Bacillati</taxon>
        <taxon>Actinomycetota</taxon>
        <taxon>Actinomycetes</taxon>
        <taxon>Actinomycetales</taxon>
        <taxon>Actinomycetaceae</taxon>
        <taxon>Gleimia</taxon>
    </lineage>
</organism>
<evidence type="ECO:0000256" key="12">
    <source>
        <dbReference type="RuleBase" id="RU003784"/>
    </source>
</evidence>
<dbReference type="PANTHER" id="PTHR11088:SF60">
    <property type="entry name" value="TRNA DIMETHYLALLYLTRANSFERASE"/>
    <property type="match status" value="1"/>
</dbReference>
<dbReference type="PANTHER" id="PTHR11088">
    <property type="entry name" value="TRNA DIMETHYLALLYLTRANSFERASE"/>
    <property type="match status" value="1"/>
</dbReference>
<evidence type="ECO:0000256" key="10">
    <source>
        <dbReference type="HAMAP-Rule" id="MF_00185"/>
    </source>
</evidence>
<evidence type="ECO:0000256" key="4">
    <source>
        <dbReference type="ARBA" id="ARBA00022679"/>
    </source>
</evidence>
<evidence type="ECO:0000256" key="5">
    <source>
        <dbReference type="ARBA" id="ARBA00022694"/>
    </source>
</evidence>
<comment type="catalytic activity">
    <reaction evidence="9 10 11">
        <text>adenosine(37) in tRNA + dimethylallyl diphosphate = N(6)-dimethylallyladenosine(37) in tRNA + diphosphate</text>
        <dbReference type="Rhea" id="RHEA:26482"/>
        <dbReference type="Rhea" id="RHEA-COMP:10162"/>
        <dbReference type="Rhea" id="RHEA-COMP:10375"/>
        <dbReference type="ChEBI" id="CHEBI:33019"/>
        <dbReference type="ChEBI" id="CHEBI:57623"/>
        <dbReference type="ChEBI" id="CHEBI:74411"/>
        <dbReference type="ChEBI" id="CHEBI:74415"/>
        <dbReference type="EC" id="2.5.1.75"/>
    </reaction>
</comment>
<evidence type="ECO:0000256" key="1">
    <source>
        <dbReference type="ARBA" id="ARBA00001946"/>
    </source>
</evidence>
<keyword evidence="4 10" id="KW-0808">Transferase</keyword>
<gene>
    <name evidence="10 14" type="primary">miaA</name>
    <name evidence="14" type="ORF">QS713_05560</name>
</gene>
<dbReference type="Proteomes" id="UP001247542">
    <property type="component" value="Unassembled WGS sequence"/>
</dbReference>
<evidence type="ECO:0000256" key="6">
    <source>
        <dbReference type="ARBA" id="ARBA00022741"/>
    </source>
</evidence>
<dbReference type="SUPFAM" id="SSF52540">
    <property type="entry name" value="P-loop containing nucleoside triphosphate hydrolases"/>
    <property type="match status" value="2"/>
</dbReference>
<keyword evidence="6 10" id="KW-0547">Nucleotide-binding</keyword>
<evidence type="ECO:0000313" key="14">
    <source>
        <dbReference type="EMBL" id="MDT3767528.1"/>
    </source>
</evidence>
<comment type="subunit">
    <text evidence="10">Monomer.</text>
</comment>
<keyword evidence="5 10" id="KW-0819">tRNA processing</keyword>
<comment type="caution">
    <text evidence="10">Lacks conserved residue(s) required for the propagation of feature annotation.</text>
</comment>
<dbReference type="InterPro" id="IPR018022">
    <property type="entry name" value="IPT"/>
</dbReference>
<dbReference type="EMBL" id="JASXSX010000001">
    <property type="protein sequence ID" value="MDT3767528.1"/>
    <property type="molecule type" value="Genomic_DNA"/>
</dbReference>
<name>A0ABU3IAX3_9ACTO</name>
<dbReference type="Pfam" id="PF01715">
    <property type="entry name" value="IPPT"/>
    <property type="match status" value="1"/>
</dbReference>
<evidence type="ECO:0000256" key="9">
    <source>
        <dbReference type="ARBA" id="ARBA00049563"/>
    </source>
</evidence>
<feature type="binding site" evidence="10">
    <location>
        <begin position="8"/>
        <end position="13"/>
    </location>
    <ligand>
        <name>substrate</name>
    </ligand>
</feature>
<comment type="caution">
    <text evidence="14">The sequence shown here is derived from an EMBL/GenBank/DDBJ whole genome shotgun (WGS) entry which is preliminary data.</text>
</comment>
<comment type="function">
    <text evidence="2 10 12">Catalyzes the transfer of a dimethylallyl group onto the adenine at position 37 in tRNAs that read codons beginning with uridine, leading to the formation of N6-(dimethylallyl)adenosine (i(6)A).</text>
</comment>
<dbReference type="InterPro" id="IPR027417">
    <property type="entry name" value="P-loop_NTPase"/>
</dbReference>
<accession>A0ABU3IAX3</accession>
<feature type="site" description="Interaction with substrate tRNA" evidence="10">
    <location>
        <position position="118"/>
    </location>
</feature>
<dbReference type="NCBIfam" id="TIGR00174">
    <property type="entry name" value="miaA"/>
    <property type="match status" value="1"/>
</dbReference>
<evidence type="ECO:0000313" key="15">
    <source>
        <dbReference type="Proteomes" id="UP001247542"/>
    </source>
</evidence>
<keyword evidence="7 10" id="KW-0067">ATP-binding</keyword>
<keyword evidence="8 10" id="KW-0460">Magnesium</keyword>
<protein>
    <recommendedName>
        <fullName evidence="10">tRNA dimethylallyltransferase</fullName>
        <ecNumber evidence="10">2.5.1.75</ecNumber>
    </recommendedName>
    <alternativeName>
        <fullName evidence="10">Dimethylallyl diphosphate:tRNA dimethylallyltransferase</fullName>
        <shortName evidence="10">DMAPP:tRNA dimethylallyltransferase</shortName>
        <shortName evidence="10">DMATase</shortName>
    </alternativeName>
    <alternativeName>
        <fullName evidence="10">Isopentenyl-diphosphate:tRNA isopentenyltransferase</fullName>
        <shortName evidence="10">IPP transferase</shortName>
        <shortName evidence="10">IPPT</shortName>
        <shortName evidence="10">IPTase</shortName>
    </alternativeName>
</protein>
<feature type="binding site" evidence="10">
    <location>
        <begin position="6"/>
        <end position="13"/>
    </location>
    <ligand>
        <name>ATP</name>
        <dbReference type="ChEBI" id="CHEBI:30616"/>
    </ligand>
</feature>
<dbReference type="Gene3D" id="1.10.20.140">
    <property type="match status" value="1"/>
</dbReference>
<evidence type="ECO:0000256" key="2">
    <source>
        <dbReference type="ARBA" id="ARBA00003213"/>
    </source>
</evidence>
<keyword evidence="15" id="KW-1185">Reference proteome</keyword>
<dbReference type="InterPro" id="IPR039657">
    <property type="entry name" value="Dimethylallyltransferase"/>
</dbReference>
<reference evidence="14 15" key="1">
    <citation type="submission" date="2023-06" db="EMBL/GenBank/DDBJ databases">
        <title>Draft genome sequence of Gleimia hominis type strain CCUG 57540T.</title>
        <authorList>
            <person name="Salva-Serra F."/>
            <person name="Cardew S."/>
            <person name="Jensie Markopoulos S."/>
            <person name="Ohlen M."/>
            <person name="Inganas E."/>
            <person name="Svensson-Stadler L."/>
            <person name="Moore E.R.B."/>
        </authorList>
    </citation>
    <scope>NUCLEOTIDE SEQUENCE [LARGE SCALE GENOMIC DNA]</scope>
    <source>
        <strain evidence="14 15">CCUG 57540</strain>
    </source>
</reference>
<comment type="cofactor">
    <cofactor evidence="1 10">
        <name>Mg(2+)</name>
        <dbReference type="ChEBI" id="CHEBI:18420"/>
    </cofactor>
</comment>
<evidence type="ECO:0000256" key="11">
    <source>
        <dbReference type="RuleBase" id="RU003783"/>
    </source>
</evidence>
<sequence length="301" mass="33302">MIGIVGSTASGKSALGMALAQHLQGAIISADAYALYRGMDIGTAKPSAQDRAQVPHYQIDVLDIHEVASVAAYQQYARADADAIEADGQVPIAVGGSGLYVRALFDQMHFPGTDRQIRARLQAEADELGSAAMHARLAAADPKAAQRLHPNNARRIVRALEVIELTGQPFSATLPKEEFVRPSVLIGVRRENDDVDQRITARTKQMFQAGWVEEVRVLMRRGFAATPTAVRATGYRAVMDLINGELTPQETVDAVCLQTRQLVRRQVKWFRKDPRIHWLNATEMSQDQLVDQALRIIRKMR</sequence>
<dbReference type="RefSeq" id="WP_313273153.1">
    <property type="nucleotide sequence ID" value="NZ_JASXSX010000001.1"/>
</dbReference>
<evidence type="ECO:0000256" key="3">
    <source>
        <dbReference type="ARBA" id="ARBA00005842"/>
    </source>
</evidence>